<feature type="transmembrane region" description="Helical" evidence="7">
    <location>
        <begin position="216"/>
        <end position="233"/>
    </location>
</feature>
<feature type="domain" description="Acyltransferase 3" evidence="8">
    <location>
        <begin position="4"/>
        <end position="327"/>
    </location>
</feature>
<keyword evidence="3" id="KW-1003">Cell membrane</keyword>
<gene>
    <name evidence="9" type="ordered locus">VV2_1694</name>
</gene>
<evidence type="ECO:0000256" key="5">
    <source>
        <dbReference type="ARBA" id="ARBA00022989"/>
    </source>
</evidence>
<evidence type="ECO:0000256" key="6">
    <source>
        <dbReference type="ARBA" id="ARBA00023136"/>
    </source>
</evidence>
<protein>
    <recommendedName>
        <fullName evidence="8">Acyltransferase 3 domain-containing protein</fullName>
    </recommendedName>
</protein>
<evidence type="ECO:0000313" key="10">
    <source>
        <dbReference type="Proteomes" id="UP000002275"/>
    </source>
</evidence>
<feature type="transmembrane region" description="Helical" evidence="7">
    <location>
        <begin position="134"/>
        <end position="151"/>
    </location>
</feature>
<accession>A0A3Q0MFI2</accession>
<dbReference type="InterPro" id="IPR002656">
    <property type="entry name" value="Acyl_transf_3_dom"/>
</dbReference>
<dbReference type="Pfam" id="PF01757">
    <property type="entry name" value="Acyl_transf_3"/>
    <property type="match status" value="1"/>
</dbReference>
<feature type="transmembrane region" description="Helical" evidence="7">
    <location>
        <begin position="7"/>
        <end position="24"/>
    </location>
</feature>
<evidence type="ECO:0000259" key="8">
    <source>
        <dbReference type="Pfam" id="PF01757"/>
    </source>
</evidence>
<dbReference type="EMBL" id="AE016796">
    <property type="protein sequence ID" value="ADV91974.1"/>
    <property type="molecule type" value="Genomic_DNA"/>
</dbReference>
<evidence type="ECO:0000313" key="9">
    <source>
        <dbReference type="EMBL" id="ADV91974.1"/>
    </source>
</evidence>
<feature type="transmembrane region" description="Helical" evidence="7">
    <location>
        <begin position="186"/>
        <end position="204"/>
    </location>
</feature>
<feature type="transmembrane region" description="Helical" evidence="7">
    <location>
        <begin position="314"/>
        <end position="334"/>
    </location>
</feature>
<reference evidence="10" key="1">
    <citation type="submission" date="2002-12" db="EMBL/GenBank/DDBJ databases">
        <title>Complete genome sequence of Vibrio vulnificus CMCP6.</title>
        <authorList>
            <person name="Rhee J.H."/>
            <person name="Kim S.Y."/>
            <person name="Chung S.S."/>
            <person name="Kim J.J."/>
            <person name="Moon Y.H."/>
            <person name="Jeong H."/>
            <person name="Choy H.E."/>
        </authorList>
    </citation>
    <scope>NUCLEOTIDE SEQUENCE [LARGE SCALE GENOMIC DNA]</scope>
    <source>
        <strain evidence="10">CMCP6</strain>
    </source>
</reference>
<feature type="transmembrane region" description="Helical" evidence="7">
    <location>
        <begin position="163"/>
        <end position="180"/>
    </location>
</feature>
<comment type="similarity">
    <text evidence="2">Belongs to the acyltransferase 3 family.</text>
</comment>
<feature type="transmembrane region" description="Helical" evidence="7">
    <location>
        <begin position="36"/>
        <end position="56"/>
    </location>
</feature>
<dbReference type="GO" id="GO:0016413">
    <property type="term" value="F:O-acetyltransferase activity"/>
    <property type="evidence" value="ECO:0007669"/>
    <property type="project" value="TreeGrafter"/>
</dbReference>
<dbReference type="GO" id="GO:0005886">
    <property type="term" value="C:plasma membrane"/>
    <property type="evidence" value="ECO:0007669"/>
    <property type="project" value="UniProtKB-SubCell"/>
</dbReference>
<name>A0A3Q0MFI2_VIBVU</name>
<evidence type="ECO:0000256" key="3">
    <source>
        <dbReference type="ARBA" id="ARBA00022475"/>
    </source>
</evidence>
<evidence type="ECO:0000256" key="1">
    <source>
        <dbReference type="ARBA" id="ARBA00004651"/>
    </source>
</evidence>
<dbReference type="PANTHER" id="PTHR40074:SF2">
    <property type="entry name" value="O-ACETYLTRANSFERASE WECH"/>
    <property type="match status" value="1"/>
</dbReference>
<dbReference type="RefSeq" id="WP_011081863.1">
    <property type="nucleotide sequence ID" value="NC_004460.2"/>
</dbReference>
<dbReference type="Proteomes" id="UP000002275">
    <property type="component" value="Chromosome II"/>
</dbReference>
<evidence type="ECO:0000256" key="2">
    <source>
        <dbReference type="ARBA" id="ARBA00007400"/>
    </source>
</evidence>
<keyword evidence="6 7" id="KW-0472">Membrane</keyword>
<evidence type="ECO:0000256" key="4">
    <source>
        <dbReference type="ARBA" id="ARBA00022692"/>
    </source>
</evidence>
<organism evidence="9 10">
    <name type="scientific">Vibrio vulnificus (strain CMCP6)</name>
    <dbReference type="NCBI Taxonomy" id="216895"/>
    <lineage>
        <taxon>Bacteria</taxon>
        <taxon>Pseudomonadati</taxon>
        <taxon>Pseudomonadota</taxon>
        <taxon>Gammaproteobacteria</taxon>
        <taxon>Vibrionales</taxon>
        <taxon>Vibrionaceae</taxon>
        <taxon>Vibrio</taxon>
    </lineage>
</organism>
<feature type="transmembrane region" description="Helical" evidence="7">
    <location>
        <begin position="77"/>
        <end position="95"/>
    </location>
</feature>
<dbReference type="PANTHER" id="PTHR40074">
    <property type="entry name" value="O-ACETYLTRANSFERASE WECH"/>
    <property type="match status" value="1"/>
</dbReference>
<dbReference type="KEGG" id="vvu:VV2_1694"/>
<reference evidence="9 10" key="2">
    <citation type="journal article" date="2003" name="Infect. Immun.">
        <title>Characterization and pathogenic significance of Vibrio vulnificus antigens preferentially expressed in septicemic patients.</title>
        <authorList>
            <person name="Kim Y.R."/>
            <person name="Lee S.E."/>
            <person name="Kim C.M."/>
            <person name="Kim S.Y."/>
            <person name="Shin E.K."/>
            <person name="Shin D.H."/>
            <person name="Chung S.S."/>
            <person name="Choy H.E."/>
            <person name="Progulske-Fox A."/>
            <person name="Hillman J.D."/>
            <person name="Handfield M."/>
            <person name="Rhee J.H."/>
        </authorList>
    </citation>
    <scope>NUCLEOTIDE SEQUENCE [LARGE SCALE GENOMIC DNA]</scope>
    <source>
        <strain evidence="9 10">CMCP6</strain>
    </source>
</reference>
<feature type="transmembrane region" description="Helical" evidence="7">
    <location>
        <begin position="280"/>
        <end position="299"/>
    </location>
</feature>
<dbReference type="GO" id="GO:0009246">
    <property type="term" value="P:enterobacterial common antigen biosynthetic process"/>
    <property type="evidence" value="ECO:0007669"/>
    <property type="project" value="TreeGrafter"/>
</dbReference>
<proteinExistence type="inferred from homology"/>
<sequence>MFIQSIHNFRAIAILMVVMVHVYAYGLENTPFYTSVFKNILSGCTALLVFISGYMFHHVFYKNFNYSKFISSKFSKVVTPYLFLSTMAISMLYAMKGGYFSSTADYGDIAFFNADDSDPVTILKYYLTGRMITAYWYIPCAILLFLCAPLHVKFIHAARNHQLITIALLSILSIVVHRSYENINPIQMFIYFTPIYLLGIYVSLHGNPQKDRSKTKAFMFTLLALLIAIYQSYTGHQGNYTKEIFEFNGIDFMFIQKFFLCLSVYYITNIYVFNNRIMNTIANTSFAIFFIHPWIITTLKRLPFYGEQSLYNPIYYFMTFALVITISTCSAVMLKKLLKPRIKTKYIIGY</sequence>
<dbReference type="AlphaFoldDB" id="A0A3Q0MFI2"/>
<comment type="subcellular location">
    <subcellularLocation>
        <location evidence="1">Cell membrane</location>
        <topology evidence="1">Multi-pass membrane protein</topology>
    </subcellularLocation>
</comment>
<evidence type="ECO:0000256" key="7">
    <source>
        <dbReference type="SAM" id="Phobius"/>
    </source>
</evidence>
<keyword evidence="4 7" id="KW-0812">Transmembrane</keyword>
<keyword evidence="5 7" id="KW-1133">Transmembrane helix</keyword>
<reference evidence="9 10" key="3">
    <citation type="journal article" date="2011" name="Mol. Syst. Biol.">
        <title>Integrative genome-scale metabolic analysis of Vibrio vulnificus for drug targeting and discovery.</title>
        <authorList>
            <person name="Kim H.U."/>
            <person name="Kim S.Y."/>
            <person name="Jeong H."/>
            <person name="Kim T.Y."/>
            <person name="Kim J.J."/>
            <person name="Choy H.E."/>
            <person name="Yi K.Y."/>
            <person name="Rhee J.H."/>
            <person name="Lee S.Y."/>
        </authorList>
    </citation>
    <scope>NUCLEOTIDE SEQUENCE [LARGE SCALE GENOMIC DNA]</scope>
    <source>
        <strain evidence="9 10">CMCP6</strain>
    </source>
</reference>
<feature type="transmembrane region" description="Helical" evidence="7">
    <location>
        <begin position="253"/>
        <end position="273"/>
    </location>
</feature>